<dbReference type="OrthoDB" id="4247303at2"/>
<name>A0A512HGR5_9HYPH</name>
<dbReference type="AlphaFoldDB" id="A0A512HGR5"/>
<keyword evidence="3" id="KW-1185">Reference proteome</keyword>
<reference evidence="2 3" key="1">
    <citation type="submission" date="2019-07" db="EMBL/GenBank/DDBJ databases">
        <title>Whole genome shotgun sequence of Rhizobium naphthalenivorans NBRC 107585.</title>
        <authorList>
            <person name="Hosoyama A."/>
            <person name="Uohara A."/>
            <person name="Ohji S."/>
            <person name="Ichikawa N."/>
        </authorList>
    </citation>
    <scope>NUCLEOTIDE SEQUENCE [LARGE SCALE GENOMIC DNA]</scope>
    <source>
        <strain evidence="2 3">NBRC 107585</strain>
    </source>
</reference>
<comment type="caution">
    <text evidence="2">The sequence shown here is derived from an EMBL/GenBank/DDBJ whole genome shotgun (WGS) entry which is preliminary data.</text>
</comment>
<organism evidence="2 3">
    <name type="scientific">Ciceribacter naphthalenivorans</name>
    <dbReference type="NCBI Taxonomy" id="1118451"/>
    <lineage>
        <taxon>Bacteria</taxon>
        <taxon>Pseudomonadati</taxon>
        <taxon>Pseudomonadota</taxon>
        <taxon>Alphaproteobacteria</taxon>
        <taxon>Hyphomicrobiales</taxon>
        <taxon>Rhizobiaceae</taxon>
        <taxon>Ciceribacter</taxon>
    </lineage>
</organism>
<dbReference type="Proteomes" id="UP000321717">
    <property type="component" value="Unassembled WGS sequence"/>
</dbReference>
<evidence type="ECO:0000259" key="1">
    <source>
        <dbReference type="Pfam" id="PF13878"/>
    </source>
</evidence>
<dbReference type="EMBL" id="BJZP01000006">
    <property type="protein sequence ID" value="GEO84649.1"/>
    <property type="molecule type" value="Genomic_DNA"/>
</dbReference>
<dbReference type="RefSeq" id="WP_147179428.1">
    <property type="nucleotide sequence ID" value="NZ_BJZP01000006.1"/>
</dbReference>
<evidence type="ECO:0000313" key="2">
    <source>
        <dbReference type="EMBL" id="GEO84649.1"/>
    </source>
</evidence>
<protein>
    <recommendedName>
        <fullName evidence="1">N-acetyltransferase ESCO zinc-finger domain-containing protein</fullName>
    </recommendedName>
</protein>
<accession>A0A512HGR5</accession>
<proteinExistence type="predicted"/>
<dbReference type="Pfam" id="PF13878">
    <property type="entry name" value="zf-C2H2_3"/>
    <property type="match status" value="1"/>
</dbReference>
<feature type="domain" description="N-acetyltransferase ESCO zinc-finger" evidence="1">
    <location>
        <begin position="205"/>
        <end position="232"/>
    </location>
</feature>
<evidence type="ECO:0000313" key="3">
    <source>
        <dbReference type="Proteomes" id="UP000321717"/>
    </source>
</evidence>
<sequence length="380" mass="43930">MEFEPGKIDALWRALQCPAPKPRSIPKGAEDRLVATGWVSDTELEDIFLALDLRLDPPVIVDLADFASKFDIPHRIVYPRPRRRNDDVMGFRQLAAADAAALCIWLERLGFSLDVSSLCSRLRLQIQGRSHLTNEEISVLFYEGNRHRMSPVTLSAPHRPWRGMNISKFKTDGNYRVEYRADDDGVAMSLTVHAPKYRKPPATQSIECPGCRLTYVKGSPTDEREHRKVHRRWSSVIDPKPHRKFADLLERDIDAAWVGADAPTWKRKEVYERARMFRREFGYDFVQWSVEDDTDAVGFLFSDEEGRIVGACAFRPQQEGMGRAWRLDWIWLRPGSRRSGRLGRQWERFRQRFGVFDIEPPVSEAMKAFLLQRGCGDLIR</sequence>
<gene>
    <name evidence="2" type="ORF">RNA01_15810</name>
</gene>
<dbReference type="InterPro" id="IPR028005">
    <property type="entry name" value="AcTrfase_ESCO_Znf_dom"/>
</dbReference>